<protein>
    <recommendedName>
        <fullName evidence="2">CorA-like transporter domain-containing protein</fullName>
    </recommendedName>
</protein>
<evidence type="ECO:0000313" key="4">
    <source>
        <dbReference type="Proteomes" id="UP000326924"/>
    </source>
</evidence>
<evidence type="ECO:0000313" key="3">
    <source>
        <dbReference type="EMBL" id="KAA8895938.1"/>
    </source>
</evidence>
<reference evidence="3 4" key="1">
    <citation type="submission" date="2019-09" db="EMBL/GenBank/DDBJ databases">
        <title>Draft genome of the ectomycorrhizal ascomycete Sphaerosporella brunnea.</title>
        <authorList>
            <consortium name="DOE Joint Genome Institute"/>
            <person name="Benucci G.M."/>
            <person name="Marozzi G."/>
            <person name="Antonielli L."/>
            <person name="Sanchez S."/>
            <person name="Marco P."/>
            <person name="Wang X."/>
            <person name="Falini L.B."/>
            <person name="Barry K."/>
            <person name="Haridas S."/>
            <person name="Lipzen A."/>
            <person name="Labutti K."/>
            <person name="Grigoriev I.V."/>
            <person name="Murat C."/>
            <person name="Martin F."/>
            <person name="Albertini E."/>
            <person name="Donnini D."/>
            <person name="Bonito G."/>
        </authorList>
    </citation>
    <scope>NUCLEOTIDE SEQUENCE [LARGE SCALE GENOMIC DNA]</scope>
    <source>
        <strain evidence="3 4">Sb_GMNB300</strain>
    </source>
</reference>
<evidence type="ECO:0000259" key="2">
    <source>
        <dbReference type="Pfam" id="PF26616"/>
    </source>
</evidence>
<comment type="caution">
    <text evidence="3">The sequence shown here is derived from an EMBL/GenBank/DDBJ whole genome shotgun (WGS) entry which is preliminary data.</text>
</comment>
<dbReference type="Pfam" id="PF26616">
    <property type="entry name" value="CorA-like"/>
    <property type="match status" value="1"/>
</dbReference>
<dbReference type="InParanoid" id="A0A5J5EMJ1"/>
<accession>A0A5J5EMJ1</accession>
<dbReference type="InterPro" id="IPR058257">
    <property type="entry name" value="CorA-like_dom"/>
</dbReference>
<organism evidence="3 4">
    <name type="scientific">Sphaerosporella brunnea</name>
    <dbReference type="NCBI Taxonomy" id="1250544"/>
    <lineage>
        <taxon>Eukaryota</taxon>
        <taxon>Fungi</taxon>
        <taxon>Dikarya</taxon>
        <taxon>Ascomycota</taxon>
        <taxon>Pezizomycotina</taxon>
        <taxon>Pezizomycetes</taxon>
        <taxon>Pezizales</taxon>
        <taxon>Pyronemataceae</taxon>
        <taxon>Sphaerosporella</taxon>
    </lineage>
</organism>
<evidence type="ECO:0000256" key="1">
    <source>
        <dbReference type="SAM" id="Phobius"/>
    </source>
</evidence>
<name>A0A5J5EMJ1_9PEZI</name>
<sequence>MEMFQKVAEFCNSSHPFLEFVRGFGKKLSAKDENFNCFYRQSIGFSGDENCQKKYEFSYNIRYAAKNGRNTGGDKWSIRQTAICERYDSTAEQSRWIMIQLPAAFKTQAIAHMNAGTGRPNPLVLHLMLFLSCGRDWREYINDLEEGLGELEEKALFSRVGRVTPGDFDLTFCHVQAIQKLRKKLLKLQAILDSNMDVAEGFMAHYKEIRVHGIHNSHTDDTTSGTVGMYMAQLRSHRRSVSMLLEYSKGISKVLFQILQQRNDDNIAKSNQIMAKATIEISTTNAGIHRNGEAMEQLTKAASIESGILTKLAEESWRDARSVKILTFVAMLYLPASLIATVLSSSELVKTANGKFRLGSQFWLFPLLSVALMAITWLLVLLWELFYGRKDIQCSQISDENV</sequence>
<keyword evidence="1" id="KW-0472">Membrane</keyword>
<feature type="transmembrane region" description="Helical" evidence="1">
    <location>
        <begin position="363"/>
        <end position="383"/>
    </location>
</feature>
<gene>
    <name evidence="3" type="ORF">FN846DRAFT_967298</name>
</gene>
<feature type="domain" description="CorA-like transporter" evidence="2">
    <location>
        <begin position="2"/>
        <end position="155"/>
    </location>
</feature>
<dbReference type="AlphaFoldDB" id="A0A5J5EMJ1"/>
<dbReference type="EMBL" id="VXIS01000235">
    <property type="protein sequence ID" value="KAA8895938.1"/>
    <property type="molecule type" value="Genomic_DNA"/>
</dbReference>
<dbReference type="OrthoDB" id="5396681at2759"/>
<feature type="transmembrane region" description="Helical" evidence="1">
    <location>
        <begin position="325"/>
        <end position="343"/>
    </location>
</feature>
<keyword evidence="1" id="KW-1133">Transmembrane helix</keyword>
<keyword evidence="4" id="KW-1185">Reference proteome</keyword>
<keyword evidence="1" id="KW-0812">Transmembrane</keyword>
<dbReference type="Gene3D" id="1.20.58.340">
    <property type="entry name" value="Magnesium transport protein CorA, transmembrane region"/>
    <property type="match status" value="1"/>
</dbReference>
<dbReference type="Proteomes" id="UP000326924">
    <property type="component" value="Unassembled WGS sequence"/>
</dbReference>
<proteinExistence type="predicted"/>